<evidence type="ECO:0000313" key="9">
    <source>
        <dbReference type="Proteomes" id="UP000250140"/>
    </source>
</evidence>
<dbReference type="InterPro" id="IPR045002">
    <property type="entry name" value="Ech1-like"/>
</dbReference>
<dbReference type="UniPathway" id="UPA00659"/>
<dbReference type="GO" id="GO:0006635">
    <property type="term" value="P:fatty acid beta-oxidation"/>
    <property type="evidence" value="ECO:0007669"/>
    <property type="project" value="UniProtKB-UniPathway"/>
</dbReference>
<dbReference type="FunFam" id="1.10.12.10:FF:000004">
    <property type="entry name" value="Delta3,5-delta2,4-dienoyl-CoA isomerase"/>
    <property type="match status" value="1"/>
</dbReference>
<dbReference type="CDD" id="cd06558">
    <property type="entry name" value="crotonase-like"/>
    <property type="match status" value="1"/>
</dbReference>
<evidence type="ECO:0000313" key="8">
    <source>
        <dbReference type="EMBL" id="OCL12220.1"/>
    </source>
</evidence>
<dbReference type="Gene3D" id="3.90.226.10">
    <property type="entry name" value="2-enoyl-CoA Hydratase, Chain A, domain 1"/>
    <property type="match status" value="1"/>
</dbReference>
<evidence type="ECO:0000256" key="2">
    <source>
        <dbReference type="ARBA" id="ARBA00005005"/>
    </source>
</evidence>
<dbReference type="GO" id="GO:0005739">
    <property type="term" value="C:mitochondrion"/>
    <property type="evidence" value="ECO:0007669"/>
    <property type="project" value="TreeGrafter"/>
</dbReference>
<comment type="pathway">
    <text evidence="2">Lipid metabolism; fatty acid beta-oxidation.</text>
</comment>
<proteinExistence type="inferred from homology"/>
<keyword evidence="5" id="KW-0843">Virulence</keyword>
<evidence type="ECO:0000256" key="1">
    <source>
        <dbReference type="ARBA" id="ARBA00004685"/>
    </source>
</evidence>
<evidence type="ECO:0000256" key="3">
    <source>
        <dbReference type="ARBA" id="ARBA00005254"/>
    </source>
</evidence>
<evidence type="ECO:0000256" key="7">
    <source>
        <dbReference type="ARBA" id="ARBA00023235"/>
    </source>
</evidence>
<dbReference type="InterPro" id="IPR014748">
    <property type="entry name" value="Enoyl-CoA_hydra_C"/>
</dbReference>
<evidence type="ECO:0000256" key="5">
    <source>
        <dbReference type="ARBA" id="ARBA00023026"/>
    </source>
</evidence>
<gene>
    <name evidence="8" type="ORF">AOQ84DRAFT_160947</name>
</gene>
<dbReference type="PANTHER" id="PTHR43149">
    <property type="entry name" value="ENOYL-COA HYDRATASE"/>
    <property type="match status" value="1"/>
</dbReference>
<keyword evidence="7" id="KW-0413">Isomerase</keyword>
<dbReference type="InterPro" id="IPR029045">
    <property type="entry name" value="ClpP/crotonase-like_dom_sf"/>
</dbReference>
<sequence length="195" mass="20632">PTTDGARTANALRRHIISFQSCISAVEACEKPVVAALHGISYGLALDLSLACDIRVAAARTSFSVKEVDVGLAADIGTLSRLPRAVGSASWAKDVCLSARVFGADEALRVGLVSGVYADKAETLKAAVGLAALIASKSPVATMGTKEILNFSRDRPIEDGLRYTAIWNAAMLQTKDVRDAMLSGLQKRKPTFEKL</sequence>
<organism evidence="8 9">
    <name type="scientific">Glonium stellatum</name>
    <dbReference type="NCBI Taxonomy" id="574774"/>
    <lineage>
        <taxon>Eukaryota</taxon>
        <taxon>Fungi</taxon>
        <taxon>Dikarya</taxon>
        <taxon>Ascomycota</taxon>
        <taxon>Pezizomycotina</taxon>
        <taxon>Dothideomycetes</taxon>
        <taxon>Pleosporomycetidae</taxon>
        <taxon>Gloniales</taxon>
        <taxon>Gloniaceae</taxon>
        <taxon>Glonium</taxon>
    </lineage>
</organism>
<dbReference type="SUPFAM" id="SSF52096">
    <property type="entry name" value="ClpP/crotonase"/>
    <property type="match status" value="1"/>
</dbReference>
<accession>A0A8E2F7Z7</accession>
<reference evidence="8 9" key="1">
    <citation type="journal article" date="2016" name="Nat. Commun.">
        <title>Ectomycorrhizal ecology is imprinted in the genome of the dominant symbiotic fungus Cenococcum geophilum.</title>
        <authorList>
            <consortium name="DOE Joint Genome Institute"/>
            <person name="Peter M."/>
            <person name="Kohler A."/>
            <person name="Ohm R.A."/>
            <person name="Kuo A."/>
            <person name="Krutzmann J."/>
            <person name="Morin E."/>
            <person name="Arend M."/>
            <person name="Barry K.W."/>
            <person name="Binder M."/>
            <person name="Choi C."/>
            <person name="Clum A."/>
            <person name="Copeland A."/>
            <person name="Grisel N."/>
            <person name="Haridas S."/>
            <person name="Kipfer T."/>
            <person name="LaButti K."/>
            <person name="Lindquist E."/>
            <person name="Lipzen A."/>
            <person name="Maire R."/>
            <person name="Meier B."/>
            <person name="Mihaltcheva S."/>
            <person name="Molinier V."/>
            <person name="Murat C."/>
            <person name="Poggeler S."/>
            <person name="Quandt C.A."/>
            <person name="Sperisen C."/>
            <person name="Tritt A."/>
            <person name="Tisserant E."/>
            <person name="Crous P.W."/>
            <person name="Henrissat B."/>
            <person name="Nehls U."/>
            <person name="Egli S."/>
            <person name="Spatafora J.W."/>
            <person name="Grigoriev I.V."/>
            <person name="Martin F.M."/>
        </authorList>
    </citation>
    <scope>NUCLEOTIDE SEQUENCE [LARGE SCALE GENOMIC DNA]</scope>
    <source>
        <strain evidence="8 9">CBS 207.34</strain>
    </source>
</reference>
<keyword evidence="4" id="KW-0276">Fatty acid metabolism</keyword>
<dbReference type="EMBL" id="KV748904">
    <property type="protein sequence ID" value="OCL12220.1"/>
    <property type="molecule type" value="Genomic_DNA"/>
</dbReference>
<comment type="similarity">
    <text evidence="3">Belongs to the enoyl-CoA hydratase/isomerase family.</text>
</comment>
<dbReference type="AlphaFoldDB" id="A0A8E2F7Z7"/>
<evidence type="ECO:0000256" key="6">
    <source>
        <dbReference type="ARBA" id="ARBA00023098"/>
    </source>
</evidence>
<dbReference type="Gene3D" id="1.10.12.10">
    <property type="entry name" value="Lyase 2-enoyl-coa Hydratase, Chain A, domain 2"/>
    <property type="match status" value="1"/>
</dbReference>
<comment type="pathway">
    <text evidence="1">Mycotoxin biosynthesis.</text>
</comment>
<evidence type="ECO:0000256" key="4">
    <source>
        <dbReference type="ARBA" id="ARBA00022832"/>
    </source>
</evidence>
<keyword evidence="6" id="KW-0443">Lipid metabolism</keyword>
<dbReference type="GO" id="GO:0051750">
    <property type="term" value="F:delta(3,5)-delta(2,4)-dienoyl-CoA isomerase activity"/>
    <property type="evidence" value="ECO:0007669"/>
    <property type="project" value="TreeGrafter"/>
</dbReference>
<dbReference type="Pfam" id="PF00378">
    <property type="entry name" value="ECH_1"/>
    <property type="match status" value="1"/>
</dbReference>
<dbReference type="Proteomes" id="UP000250140">
    <property type="component" value="Unassembled WGS sequence"/>
</dbReference>
<protein>
    <submittedName>
        <fullName evidence="8">ClpP/crotonase</fullName>
    </submittedName>
</protein>
<keyword evidence="9" id="KW-1185">Reference proteome</keyword>
<dbReference type="PANTHER" id="PTHR43149:SF1">
    <property type="entry name" value="DELTA(3,5)-DELTA(2,4)-DIENOYL-COA ISOMERASE, MITOCHONDRIAL"/>
    <property type="match status" value="1"/>
</dbReference>
<name>A0A8E2F7Z7_9PEZI</name>
<dbReference type="InterPro" id="IPR001753">
    <property type="entry name" value="Enoyl-CoA_hydra/iso"/>
</dbReference>
<feature type="non-terminal residue" evidence="8">
    <location>
        <position position="1"/>
    </location>
</feature>
<dbReference type="OrthoDB" id="14970at2759"/>